<dbReference type="STRING" id="1963862.B4O97_03180"/>
<evidence type="ECO:0000256" key="6">
    <source>
        <dbReference type="ARBA" id="ARBA00022962"/>
    </source>
</evidence>
<feature type="domain" description="Carbamoyl-phosphate synthase small subunit N-terminal" evidence="9">
    <location>
        <begin position="19"/>
        <end position="168"/>
    </location>
</feature>
<evidence type="ECO:0000313" key="10">
    <source>
        <dbReference type="EMBL" id="ORC37207.1"/>
    </source>
</evidence>
<dbReference type="InterPro" id="IPR050472">
    <property type="entry name" value="Anth_synth/Amidotransfase"/>
</dbReference>
<dbReference type="NCBIfam" id="TIGR01368">
    <property type="entry name" value="CPSaseIIsmall"/>
    <property type="match status" value="1"/>
</dbReference>
<comment type="function">
    <text evidence="8">Small subunit of the glutamine-dependent carbamoyl phosphate synthetase (CPSase). CPSase catalyzes the formation of carbamoyl phosphate from the ammonia moiety of glutamine, carbonate, and phosphate donated by ATP, constituting the first step of 2 biosynthetic pathways, one leading to arginine and/or urea and the other to pyrimidine nucleotides. The small subunit (glutamine amidotransferase) binds and cleaves glutamine to supply the large subunit with the substrate ammonia.</text>
</comment>
<feature type="active site" description="Nucleophile" evidence="8">
    <location>
        <position position="293"/>
    </location>
</feature>
<dbReference type="HAMAP" id="MF_01209">
    <property type="entry name" value="CPSase_S_chain"/>
    <property type="match status" value="1"/>
</dbReference>
<dbReference type="GO" id="GO:0004088">
    <property type="term" value="F:carbamoyl-phosphate synthase (glutamine-hydrolyzing) activity"/>
    <property type="evidence" value="ECO:0007669"/>
    <property type="project" value="UniProtKB-UniRule"/>
</dbReference>
<feature type="binding site" evidence="8">
    <location>
        <position position="294"/>
    </location>
    <ligand>
        <name>L-glutamine</name>
        <dbReference type="ChEBI" id="CHEBI:58359"/>
    </ligand>
</feature>
<evidence type="ECO:0000256" key="4">
    <source>
        <dbReference type="ARBA" id="ARBA00022741"/>
    </source>
</evidence>
<sequence>MQLILHKYPYVAFSRRSKVRSYLILDDGSCFSGFSFGADPPKVDDLPELHEFSKGVGEVVFNTGMTGYHEILTDPSYTGQIVVMTYPHMGNYGTDDSWSENGPEDRLLPRVKAQGFVVREYYDGPVPPGRLSLSEFLKKYGTPGIAGLDTRALTLHLRDSGSRNGIIVRPAAEDSLDDGELKKVKSYLNSFPSMEGRNCIPEVGITEDENIISDGDLKLVAVDCGTKGNILREMKKFGVGIRVLSSGASAEEILELSPQGVLFSNGPGDPATLDGLIGEIKKLVGKVPLFGICLGHQLIASALGARTRKMKFGHHGCNNPVRDELTGRVAVTSQNHGFDVDEESLPGDTRVWFRNANDRTIEGIINDEKRIYTSQFHPEAAPGPHDSLWIFRRFYDEMQRFETETGGEA</sequence>
<dbReference type="GO" id="GO:0006526">
    <property type="term" value="P:L-arginine biosynthetic process"/>
    <property type="evidence" value="ECO:0007669"/>
    <property type="project" value="UniProtKB-UniRule"/>
</dbReference>
<dbReference type="Proteomes" id="UP000192343">
    <property type="component" value="Unassembled WGS sequence"/>
</dbReference>
<feature type="binding site" evidence="8">
    <location>
        <position position="338"/>
    </location>
    <ligand>
        <name>L-glutamine</name>
        <dbReference type="ChEBI" id="CHEBI:58359"/>
    </ligand>
</feature>
<feature type="binding site" evidence="8">
    <location>
        <position position="268"/>
    </location>
    <ligand>
        <name>L-glutamine</name>
        <dbReference type="ChEBI" id="CHEBI:58359"/>
    </ligand>
</feature>
<evidence type="ECO:0000256" key="1">
    <source>
        <dbReference type="ARBA" id="ARBA00005077"/>
    </source>
</evidence>
<dbReference type="Gene3D" id="3.40.50.880">
    <property type="match status" value="1"/>
</dbReference>
<dbReference type="PRINTS" id="PR00097">
    <property type="entry name" value="ANTSNTHASEII"/>
</dbReference>
<comment type="caution">
    <text evidence="10">The sequence shown here is derived from an EMBL/GenBank/DDBJ whole genome shotgun (WGS) entry which is preliminary data.</text>
</comment>
<dbReference type="NCBIfam" id="NF009475">
    <property type="entry name" value="PRK12838.1"/>
    <property type="match status" value="1"/>
</dbReference>
<feature type="active site" evidence="8">
    <location>
        <position position="377"/>
    </location>
</feature>
<feature type="active site" evidence="8">
    <location>
        <position position="379"/>
    </location>
</feature>
<accession>A0A1Y1S199</accession>
<dbReference type="EC" id="6.3.5.5" evidence="8"/>
<evidence type="ECO:0000256" key="8">
    <source>
        <dbReference type="HAMAP-Rule" id="MF_01209"/>
    </source>
</evidence>
<dbReference type="InterPro" id="IPR006274">
    <property type="entry name" value="CarbamoylP_synth_ssu"/>
</dbReference>
<dbReference type="PRINTS" id="PR00096">
    <property type="entry name" value="GATASE"/>
</dbReference>
<dbReference type="GO" id="GO:0044205">
    <property type="term" value="P:'de novo' UMP biosynthetic process"/>
    <property type="evidence" value="ECO:0007669"/>
    <property type="project" value="UniProtKB-UniRule"/>
</dbReference>
<feature type="region of interest" description="CPSase" evidence="8">
    <location>
        <begin position="1"/>
        <end position="217"/>
    </location>
</feature>
<evidence type="ECO:0000256" key="5">
    <source>
        <dbReference type="ARBA" id="ARBA00022840"/>
    </source>
</evidence>
<keyword evidence="8" id="KW-0665">Pyrimidine biosynthesis</keyword>
<dbReference type="PROSITE" id="PS51273">
    <property type="entry name" value="GATASE_TYPE_1"/>
    <property type="match status" value="1"/>
</dbReference>
<dbReference type="InterPro" id="IPR035686">
    <property type="entry name" value="CPSase_GATase1"/>
</dbReference>
<keyword evidence="3 8" id="KW-0436">Ligase</keyword>
<evidence type="ECO:0000256" key="7">
    <source>
        <dbReference type="ARBA" id="ARBA00048816"/>
    </source>
</evidence>
<feature type="binding site" evidence="8">
    <location>
        <position position="337"/>
    </location>
    <ligand>
        <name>L-glutamine</name>
        <dbReference type="ChEBI" id="CHEBI:58359"/>
    </ligand>
</feature>
<proteinExistence type="inferred from homology"/>
<dbReference type="InterPro" id="IPR002474">
    <property type="entry name" value="CarbamoylP_synth_ssu_N"/>
</dbReference>
<protein>
    <recommendedName>
        <fullName evidence="8">Carbamoyl phosphate synthase small chain</fullName>
        <ecNumber evidence="8">6.3.5.5</ecNumber>
    </recommendedName>
    <alternativeName>
        <fullName evidence="8">Carbamoyl phosphate synthetase glutamine chain</fullName>
    </alternativeName>
</protein>
<evidence type="ECO:0000256" key="2">
    <source>
        <dbReference type="ARBA" id="ARBA00007800"/>
    </source>
</evidence>
<dbReference type="OrthoDB" id="9804328at2"/>
<dbReference type="AlphaFoldDB" id="A0A1Y1S199"/>
<comment type="catalytic activity">
    <reaction evidence="7 8">
        <text>hydrogencarbonate + L-glutamine + 2 ATP + H2O = carbamoyl phosphate + L-glutamate + 2 ADP + phosphate + 2 H(+)</text>
        <dbReference type="Rhea" id="RHEA:18633"/>
        <dbReference type="ChEBI" id="CHEBI:15377"/>
        <dbReference type="ChEBI" id="CHEBI:15378"/>
        <dbReference type="ChEBI" id="CHEBI:17544"/>
        <dbReference type="ChEBI" id="CHEBI:29985"/>
        <dbReference type="ChEBI" id="CHEBI:30616"/>
        <dbReference type="ChEBI" id="CHEBI:43474"/>
        <dbReference type="ChEBI" id="CHEBI:58228"/>
        <dbReference type="ChEBI" id="CHEBI:58359"/>
        <dbReference type="ChEBI" id="CHEBI:456216"/>
        <dbReference type="EC" id="6.3.5.5"/>
    </reaction>
</comment>
<dbReference type="SMART" id="SM01097">
    <property type="entry name" value="CPSase_sm_chain"/>
    <property type="match status" value="1"/>
</dbReference>
<dbReference type="Pfam" id="PF00117">
    <property type="entry name" value="GATase"/>
    <property type="match status" value="1"/>
</dbReference>
<feature type="binding site" evidence="8">
    <location>
        <position position="335"/>
    </location>
    <ligand>
        <name>L-glutamine</name>
        <dbReference type="ChEBI" id="CHEBI:58359"/>
    </ligand>
</feature>
<keyword evidence="8" id="KW-0028">Amino-acid biosynthesis</keyword>
<keyword evidence="6 8" id="KW-0315">Glutamine amidotransferase</keyword>
<reference evidence="10 11" key="1">
    <citation type="submission" date="2017-03" db="EMBL/GenBank/DDBJ databases">
        <title>Draft Genome sequence of Marispirochaeta sp. strain JC444.</title>
        <authorList>
            <person name="Shivani Y."/>
            <person name="Subhash Y."/>
            <person name="Sasikala C."/>
            <person name="Ramana C."/>
        </authorList>
    </citation>
    <scope>NUCLEOTIDE SEQUENCE [LARGE SCALE GENOMIC DNA]</scope>
    <source>
        <strain evidence="10 11">JC444</strain>
    </source>
</reference>
<dbReference type="InterPro" id="IPR017926">
    <property type="entry name" value="GATASE"/>
</dbReference>
<keyword evidence="5 8" id="KW-0067">ATP-binding</keyword>
<evidence type="ECO:0000259" key="9">
    <source>
        <dbReference type="SMART" id="SM01097"/>
    </source>
</evidence>
<dbReference type="Gene3D" id="3.50.30.20">
    <property type="entry name" value="Carbamoyl-phosphate synthase small subunit, N-terminal domain"/>
    <property type="match status" value="1"/>
</dbReference>
<dbReference type="PANTHER" id="PTHR43418">
    <property type="entry name" value="MULTIFUNCTIONAL TRYPTOPHAN BIOSYNTHESIS PROTEIN-RELATED"/>
    <property type="match status" value="1"/>
</dbReference>
<dbReference type="InterPro" id="IPR036480">
    <property type="entry name" value="CarbP_synth_ssu_N_sf"/>
</dbReference>
<dbReference type="SUPFAM" id="SSF52317">
    <property type="entry name" value="Class I glutamine amidotransferase-like"/>
    <property type="match status" value="1"/>
</dbReference>
<dbReference type="SUPFAM" id="SSF52021">
    <property type="entry name" value="Carbamoyl phosphate synthetase, small subunit N-terminal domain"/>
    <property type="match status" value="1"/>
</dbReference>
<comment type="pathway">
    <text evidence="8">Pyrimidine metabolism; UMP biosynthesis via de novo pathway; (S)-dihydroorotate from bicarbonate: step 1/3.</text>
</comment>
<comment type="pathway">
    <text evidence="1 8">Amino-acid biosynthesis; L-arginine biosynthesis; carbamoyl phosphate from bicarbonate: step 1/1.</text>
</comment>
<keyword evidence="8" id="KW-0055">Arginine biosynthesis</keyword>
<dbReference type="EMBL" id="MWQY01000003">
    <property type="protein sequence ID" value="ORC37207.1"/>
    <property type="molecule type" value="Genomic_DNA"/>
</dbReference>
<evidence type="ECO:0000313" key="11">
    <source>
        <dbReference type="Proteomes" id="UP000192343"/>
    </source>
</evidence>
<dbReference type="PANTHER" id="PTHR43418:SF7">
    <property type="entry name" value="CARBAMOYL-PHOSPHATE SYNTHASE SMALL CHAIN"/>
    <property type="match status" value="1"/>
</dbReference>
<keyword evidence="11" id="KW-1185">Reference proteome</keyword>
<organism evidence="10 11">
    <name type="scientific">Marispirochaeta aestuarii</name>
    <dbReference type="NCBI Taxonomy" id="1963862"/>
    <lineage>
        <taxon>Bacteria</taxon>
        <taxon>Pseudomonadati</taxon>
        <taxon>Spirochaetota</taxon>
        <taxon>Spirochaetia</taxon>
        <taxon>Spirochaetales</taxon>
        <taxon>Spirochaetaceae</taxon>
        <taxon>Marispirochaeta</taxon>
    </lineage>
</organism>
<dbReference type="GO" id="GO:0006541">
    <property type="term" value="P:glutamine metabolic process"/>
    <property type="evidence" value="ECO:0007669"/>
    <property type="project" value="InterPro"/>
</dbReference>
<feature type="binding site" evidence="8">
    <location>
        <position position="76"/>
    </location>
    <ligand>
        <name>L-glutamine</name>
        <dbReference type="ChEBI" id="CHEBI:58359"/>
    </ligand>
</feature>
<comment type="similarity">
    <text evidence="2 8">Belongs to the CarA family.</text>
</comment>
<dbReference type="UniPathway" id="UPA00068">
    <property type="reaction ID" value="UER00171"/>
</dbReference>
<dbReference type="Pfam" id="PF00988">
    <property type="entry name" value="CPSase_sm_chain"/>
    <property type="match status" value="1"/>
</dbReference>
<evidence type="ECO:0000256" key="3">
    <source>
        <dbReference type="ARBA" id="ARBA00022598"/>
    </source>
</evidence>
<dbReference type="PRINTS" id="PR00099">
    <property type="entry name" value="CPSGATASE"/>
</dbReference>
<dbReference type="GO" id="GO:0006207">
    <property type="term" value="P:'de novo' pyrimidine nucleobase biosynthetic process"/>
    <property type="evidence" value="ECO:0007669"/>
    <property type="project" value="InterPro"/>
</dbReference>
<keyword evidence="4 8" id="KW-0547">Nucleotide-binding</keyword>
<comment type="subunit">
    <text evidence="8">Composed of two chains; the small (or glutamine) chain promotes the hydrolysis of glutamine to ammonia, which is used by the large (or ammonia) chain to synthesize carbamoyl phosphate. Tetramer of heterodimers (alpha,beta)4.</text>
</comment>
<gene>
    <name evidence="8" type="primary">carA</name>
    <name evidence="10" type="ORF">B4O97_03180</name>
</gene>
<dbReference type="GO" id="GO:0004359">
    <property type="term" value="F:glutaminase activity"/>
    <property type="evidence" value="ECO:0007669"/>
    <property type="project" value="RHEA"/>
</dbReference>
<feature type="binding site" evidence="8">
    <location>
        <position position="297"/>
    </location>
    <ligand>
        <name>L-glutamine</name>
        <dbReference type="ChEBI" id="CHEBI:58359"/>
    </ligand>
</feature>
<feature type="binding site" evidence="8">
    <location>
        <position position="266"/>
    </location>
    <ligand>
        <name>L-glutamine</name>
        <dbReference type="ChEBI" id="CHEBI:58359"/>
    </ligand>
</feature>
<dbReference type="CDD" id="cd01744">
    <property type="entry name" value="GATase1_CPSase"/>
    <property type="match status" value="1"/>
</dbReference>
<dbReference type="InterPro" id="IPR029062">
    <property type="entry name" value="Class_I_gatase-like"/>
</dbReference>
<dbReference type="GO" id="GO:0005524">
    <property type="term" value="F:ATP binding"/>
    <property type="evidence" value="ECO:0007669"/>
    <property type="project" value="UniProtKB-UniRule"/>
</dbReference>
<comment type="catalytic activity">
    <reaction evidence="8">
        <text>L-glutamine + H2O = L-glutamate + NH4(+)</text>
        <dbReference type="Rhea" id="RHEA:15889"/>
        <dbReference type="ChEBI" id="CHEBI:15377"/>
        <dbReference type="ChEBI" id="CHEBI:28938"/>
        <dbReference type="ChEBI" id="CHEBI:29985"/>
        <dbReference type="ChEBI" id="CHEBI:58359"/>
    </reaction>
</comment>
<dbReference type="UniPathway" id="UPA00070">
    <property type="reaction ID" value="UER00115"/>
</dbReference>
<name>A0A1Y1S199_9SPIO</name>